<evidence type="ECO:0000256" key="3">
    <source>
        <dbReference type="ARBA" id="ARBA00023015"/>
    </source>
</evidence>
<proteinExistence type="inferred from homology"/>
<accession>A0A0G0KGT3</accession>
<keyword evidence="4 6" id="KW-0238">DNA-binding</keyword>
<dbReference type="Pfam" id="PF01709">
    <property type="entry name" value="Transcrip_reg"/>
    <property type="match status" value="1"/>
</dbReference>
<feature type="domain" description="TACO1/YebC-like second and third" evidence="7">
    <location>
        <begin position="82"/>
        <end position="242"/>
    </location>
</feature>
<dbReference type="NCBIfam" id="NF009044">
    <property type="entry name" value="PRK12378.1"/>
    <property type="match status" value="1"/>
</dbReference>
<dbReference type="HAMAP" id="MF_00693">
    <property type="entry name" value="Transcrip_reg_TACO1"/>
    <property type="match status" value="1"/>
</dbReference>
<dbReference type="InterPro" id="IPR029072">
    <property type="entry name" value="YebC-like"/>
</dbReference>
<keyword evidence="5 6" id="KW-0804">Transcription</keyword>
<evidence type="ECO:0000256" key="1">
    <source>
        <dbReference type="ARBA" id="ARBA00008724"/>
    </source>
</evidence>
<keyword evidence="3 6" id="KW-0805">Transcription regulation</keyword>
<dbReference type="AlphaFoldDB" id="A0A0G0KGT3"/>
<sequence>MSGHSKWSTIKRQKGTADIKRGQAFTKLANVITIVVKAGGSGDPGTNPRLRTVLEEAKALNMPKDNIQRAIDRGMGIGKEALEEVVYEGFGPGTVAFYLEGITDNKLRTLQEVKNLFERSGGSLGGSGSTAYMFEKKGEIKIKSQRVKESKSQEEDMLALIDLGVDDVEEEIQHYLVYVESPELNTMSTKITQAGFEVESAEIIMKPSILQKIDDPETIKKVIEFIEKLEDNPDIQKIYDNFGD</sequence>
<comment type="similarity">
    <text evidence="1 6">Belongs to the TACO1 family.</text>
</comment>
<gene>
    <name evidence="9" type="ORF">US99_C0031G0002</name>
</gene>
<dbReference type="Gene3D" id="3.30.70.980">
    <property type="match status" value="2"/>
</dbReference>
<dbReference type="NCBIfam" id="TIGR01033">
    <property type="entry name" value="YebC/PmpR family DNA-binding transcriptional regulator"/>
    <property type="match status" value="1"/>
</dbReference>
<comment type="subcellular location">
    <subcellularLocation>
        <location evidence="6">Cytoplasm</location>
    </subcellularLocation>
</comment>
<dbReference type="InterPro" id="IPR017856">
    <property type="entry name" value="Integrase-like_N"/>
</dbReference>
<evidence type="ECO:0000256" key="4">
    <source>
        <dbReference type="ARBA" id="ARBA00023125"/>
    </source>
</evidence>
<dbReference type="Proteomes" id="UP000034324">
    <property type="component" value="Unassembled WGS sequence"/>
</dbReference>
<dbReference type="InterPro" id="IPR026564">
    <property type="entry name" value="Transcrip_reg_TACO1-like_dom3"/>
</dbReference>
<evidence type="ECO:0000256" key="2">
    <source>
        <dbReference type="ARBA" id="ARBA00022490"/>
    </source>
</evidence>
<comment type="caution">
    <text evidence="9">The sequence shown here is derived from an EMBL/GenBank/DDBJ whole genome shotgun (WGS) entry which is preliminary data.</text>
</comment>
<dbReference type="EMBL" id="LBVC01000031">
    <property type="protein sequence ID" value="KKQ77992.1"/>
    <property type="molecule type" value="Genomic_DNA"/>
</dbReference>
<dbReference type="PANTHER" id="PTHR12532:SF6">
    <property type="entry name" value="TRANSCRIPTIONAL REGULATORY PROTEIN YEBC-RELATED"/>
    <property type="match status" value="1"/>
</dbReference>
<evidence type="ECO:0000313" key="10">
    <source>
        <dbReference type="Proteomes" id="UP000034324"/>
    </source>
</evidence>
<evidence type="ECO:0000256" key="6">
    <source>
        <dbReference type="HAMAP-Rule" id="MF_00693"/>
    </source>
</evidence>
<keyword evidence="2 6" id="KW-0963">Cytoplasm</keyword>
<evidence type="ECO:0000259" key="7">
    <source>
        <dbReference type="Pfam" id="PF01709"/>
    </source>
</evidence>
<dbReference type="Pfam" id="PF20772">
    <property type="entry name" value="TACO1_YebC_N"/>
    <property type="match status" value="1"/>
</dbReference>
<dbReference type="InterPro" id="IPR049083">
    <property type="entry name" value="TACO1_YebC_N"/>
</dbReference>
<protein>
    <recommendedName>
        <fullName evidence="6">Probable transcriptional regulatory protein US99_C0031G0002</fullName>
    </recommendedName>
</protein>
<dbReference type="SUPFAM" id="SSF75625">
    <property type="entry name" value="YebC-like"/>
    <property type="match status" value="1"/>
</dbReference>
<dbReference type="InterPro" id="IPR048300">
    <property type="entry name" value="TACO1_YebC-like_2nd/3rd_dom"/>
</dbReference>
<evidence type="ECO:0000313" key="9">
    <source>
        <dbReference type="EMBL" id="KKQ77992.1"/>
    </source>
</evidence>
<dbReference type="Gene3D" id="1.10.10.200">
    <property type="match status" value="1"/>
</dbReference>
<name>A0A0G0KGT3_9BACT</name>
<dbReference type="GO" id="GO:0005829">
    <property type="term" value="C:cytosol"/>
    <property type="evidence" value="ECO:0007669"/>
    <property type="project" value="TreeGrafter"/>
</dbReference>
<feature type="domain" description="TACO1/YebC-like N-terminal" evidence="8">
    <location>
        <begin position="5"/>
        <end position="76"/>
    </location>
</feature>
<dbReference type="GO" id="GO:0003677">
    <property type="term" value="F:DNA binding"/>
    <property type="evidence" value="ECO:0007669"/>
    <property type="project" value="UniProtKB-UniRule"/>
</dbReference>
<dbReference type="PANTHER" id="PTHR12532">
    <property type="entry name" value="TRANSLATIONAL ACTIVATOR OF CYTOCHROME C OXIDASE 1"/>
    <property type="match status" value="1"/>
</dbReference>
<dbReference type="InterPro" id="IPR002876">
    <property type="entry name" value="Transcrip_reg_TACO1-like"/>
</dbReference>
<dbReference type="NCBIfam" id="NF001030">
    <property type="entry name" value="PRK00110.1"/>
    <property type="match status" value="1"/>
</dbReference>
<organism evidence="9 10">
    <name type="scientific">Candidatus Daviesbacteria bacterium GW2011_GWF2_38_6</name>
    <dbReference type="NCBI Taxonomy" id="1618432"/>
    <lineage>
        <taxon>Bacteria</taxon>
        <taxon>Candidatus Daviesiibacteriota</taxon>
    </lineage>
</organism>
<evidence type="ECO:0000259" key="8">
    <source>
        <dbReference type="Pfam" id="PF20772"/>
    </source>
</evidence>
<reference evidence="9 10" key="1">
    <citation type="journal article" date="2015" name="Nature">
        <title>rRNA introns, odd ribosomes, and small enigmatic genomes across a large radiation of phyla.</title>
        <authorList>
            <person name="Brown C.T."/>
            <person name="Hug L.A."/>
            <person name="Thomas B.C."/>
            <person name="Sharon I."/>
            <person name="Castelle C.J."/>
            <person name="Singh A."/>
            <person name="Wilkins M.J."/>
            <person name="Williams K.H."/>
            <person name="Banfield J.F."/>
        </authorList>
    </citation>
    <scope>NUCLEOTIDE SEQUENCE [LARGE SCALE GENOMIC DNA]</scope>
</reference>
<evidence type="ECO:0000256" key="5">
    <source>
        <dbReference type="ARBA" id="ARBA00023163"/>
    </source>
</evidence>
<dbReference type="FunFam" id="1.10.10.200:FF:000002">
    <property type="entry name" value="Probable transcriptional regulatory protein CLM62_37755"/>
    <property type="match status" value="1"/>
</dbReference>
<dbReference type="GO" id="GO:0006355">
    <property type="term" value="P:regulation of DNA-templated transcription"/>
    <property type="evidence" value="ECO:0007669"/>
    <property type="project" value="UniProtKB-UniRule"/>
</dbReference>